<dbReference type="AlphaFoldDB" id="A0A8J2L0U7"/>
<dbReference type="EMBL" id="CAJVCH010535144">
    <property type="protein sequence ID" value="CAG7825136.1"/>
    <property type="molecule type" value="Genomic_DNA"/>
</dbReference>
<proteinExistence type="predicted"/>
<feature type="compositionally biased region" description="Basic and acidic residues" evidence="1">
    <location>
        <begin position="126"/>
        <end position="138"/>
    </location>
</feature>
<dbReference type="PANTHER" id="PTHR23146">
    <property type="entry name" value="LEO1 PROTEIN"/>
    <property type="match status" value="1"/>
</dbReference>
<sequence>MAPMFSNDVVGDMGESSGDESSQSSSGESGAHSPARSRSGSRSSARSGSPASRPSRSRSRSASSNGSAAGSGVENRPDEKDGGDSSSGHSGAGSPAKSRSRSRSGSRSSARSRSPSGNESAAGSGDEQKVKKVERNSSSERSAAASPVRSLSGSRSSARSGSKSPGSRRSRSRSRSQSGNESAHESGVEGEKKDDAKPPDSSQLFGDADDISDDDQESDAGSKKGEADEKSDTEKEEKKSDEEDDGRTGQDDEPMETEEPLPETRIDVEIPKITTDLGKGIHFVKLPNFLSVETRPFDPNTYEDEIDEEETLDEEGRARLKLKVENTIRWRERFNEHNVFVKESNARFVRWSDGSLSLHLGSEIFNVHKQPLQGDHNHLFIRQGTGLQGQAVFRTKLTFRPHSTESFTHRKMTMSLADRSQKTSGIKVLSMVGHDPEAQRFQMIKKEEDKLRASVRRENKQRRVRERATSRGLTSNYLEPDRYDNDDFSDEDNTISLSAIKNRYKKNAKLHSNIYSSEDEDENDDDDGVRVGKKTDRPKRLKESDEESECKNVFTSYRALPYIRILKFFQITENIKNCLCRTVNLHYKNSRVPYGTNHIGSTMLKTRGFGESRRLKSSSVTCRDFLTAGSGVFGGNVSSKESDGLGRLEKGVKTGIRRRDNLSPR</sequence>
<gene>
    <name evidence="2" type="ORF">AFUS01_LOCUS35260</name>
</gene>
<dbReference type="Pfam" id="PF04004">
    <property type="entry name" value="Leo1"/>
    <property type="match status" value="1"/>
</dbReference>
<feature type="compositionally biased region" description="Basic and acidic residues" evidence="1">
    <location>
        <begin position="182"/>
        <end position="198"/>
    </location>
</feature>
<feature type="compositionally biased region" description="Low complexity" evidence="1">
    <location>
        <begin position="84"/>
        <end position="97"/>
    </location>
</feature>
<dbReference type="GO" id="GO:0016593">
    <property type="term" value="C:Cdc73/Paf1 complex"/>
    <property type="evidence" value="ECO:0007669"/>
    <property type="project" value="InterPro"/>
</dbReference>
<feature type="compositionally biased region" description="Low complexity" evidence="1">
    <location>
        <begin position="139"/>
        <end position="165"/>
    </location>
</feature>
<feature type="compositionally biased region" description="Low complexity" evidence="1">
    <location>
        <begin position="14"/>
        <end position="72"/>
    </location>
</feature>
<evidence type="ECO:0000313" key="2">
    <source>
        <dbReference type="EMBL" id="CAG7825136.1"/>
    </source>
</evidence>
<feature type="region of interest" description="Disordered" evidence="1">
    <location>
        <begin position="452"/>
        <end position="490"/>
    </location>
</feature>
<protein>
    <recommendedName>
        <fullName evidence="4">Another transcription unit protein</fullName>
    </recommendedName>
</protein>
<keyword evidence="3" id="KW-1185">Reference proteome</keyword>
<dbReference type="PANTHER" id="PTHR23146:SF0">
    <property type="entry name" value="RNA POLYMERASE-ASSOCIATED PROTEIN LEO1"/>
    <property type="match status" value="1"/>
</dbReference>
<dbReference type="InterPro" id="IPR007149">
    <property type="entry name" value="Leo1"/>
</dbReference>
<dbReference type="GO" id="GO:0032968">
    <property type="term" value="P:positive regulation of transcription elongation by RNA polymerase II"/>
    <property type="evidence" value="ECO:0007669"/>
    <property type="project" value="TreeGrafter"/>
</dbReference>
<comment type="caution">
    <text evidence="2">The sequence shown here is derived from an EMBL/GenBank/DDBJ whole genome shotgun (WGS) entry which is preliminary data.</text>
</comment>
<feature type="compositionally biased region" description="Acidic residues" evidence="1">
    <location>
        <begin position="207"/>
        <end position="218"/>
    </location>
</feature>
<accession>A0A8J2L0U7</accession>
<feature type="compositionally biased region" description="Basic and acidic residues" evidence="1">
    <location>
        <begin position="220"/>
        <end position="250"/>
    </location>
</feature>
<dbReference type="GO" id="GO:0006368">
    <property type="term" value="P:transcription elongation by RNA polymerase II"/>
    <property type="evidence" value="ECO:0007669"/>
    <property type="project" value="InterPro"/>
</dbReference>
<reference evidence="2" key="1">
    <citation type="submission" date="2021-06" db="EMBL/GenBank/DDBJ databases">
        <authorList>
            <person name="Hodson N. C."/>
            <person name="Mongue J. A."/>
            <person name="Jaron S. K."/>
        </authorList>
    </citation>
    <scope>NUCLEOTIDE SEQUENCE</scope>
</reference>
<dbReference type="OrthoDB" id="20844at2759"/>
<feature type="region of interest" description="Disordered" evidence="1">
    <location>
        <begin position="516"/>
        <end position="545"/>
    </location>
</feature>
<evidence type="ECO:0008006" key="4">
    <source>
        <dbReference type="Google" id="ProtNLM"/>
    </source>
</evidence>
<feature type="compositionally biased region" description="Acidic residues" evidence="1">
    <location>
        <begin position="517"/>
        <end position="527"/>
    </location>
</feature>
<dbReference type="Proteomes" id="UP000708208">
    <property type="component" value="Unassembled WGS sequence"/>
</dbReference>
<name>A0A8J2L0U7_9HEXA</name>
<dbReference type="GO" id="GO:1990269">
    <property type="term" value="F:RNA polymerase II C-terminal domain phosphoserine binding"/>
    <property type="evidence" value="ECO:0007669"/>
    <property type="project" value="TreeGrafter"/>
</dbReference>
<feature type="compositionally biased region" description="Low complexity" evidence="1">
    <location>
        <begin position="105"/>
        <end position="117"/>
    </location>
</feature>
<evidence type="ECO:0000256" key="1">
    <source>
        <dbReference type="SAM" id="MobiDB-lite"/>
    </source>
</evidence>
<organism evidence="2 3">
    <name type="scientific">Allacma fusca</name>
    <dbReference type="NCBI Taxonomy" id="39272"/>
    <lineage>
        <taxon>Eukaryota</taxon>
        <taxon>Metazoa</taxon>
        <taxon>Ecdysozoa</taxon>
        <taxon>Arthropoda</taxon>
        <taxon>Hexapoda</taxon>
        <taxon>Collembola</taxon>
        <taxon>Symphypleona</taxon>
        <taxon>Sminthuridae</taxon>
        <taxon>Allacma</taxon>
    </lineage>
</organism>
<feature type="region of interest" description="Disordered" evidence="1">
    <location>
        <begin position="1"/>
        <end position="268"/>
    </location>
</feature>
<evidence type="ECO:0000313" key="3">
    <source>
        <dbReference type="Proteomes" id="UP000708208"/>
    </source>
</evidence>
<feature type="compositionally biased region" description="Acidic residues" evidence="1">
    <location>
        <begin position="251"/>
        <end position="261"/>
    </location>
</feature>